<feature type="signal peptide" evidence="1">
    <location>
        <begin position="1"/>
        <end position="18"/>
    </location>
</feature>
<evidence type="ECO:0000313" key="2">
    <source>
        <dbReference type="EMBL" id="CAI4030163.1"/>
    </source>
</evidence>
<keyword evidence="1" id="KW-0732">Signal</keyword>
<organism evidence="2 3">
    <name type="scientific">Nitrospira tepida</name>
    <dbReference type="NCBI Taxonomy" id="2973512"/>
    <lineage>
        <taxon>Bacteria</taxon>
        <taxon>Pseudomonadati</taxon>
        <taxon>Nitrospirota</taxon>
        <taxon>Nitrospiria</taxon>
        <taxon>Nitrospirales</taxon>
        <taxon>Nitrospiraceae</taxon>
        <taxon>Nitrospira</taxon>
    </lineage>
</organism>
<name>A0AA86MW85_9BACT</name>
<feature type="chain" id="PRO_5041674404" evidence="1">
    <location>
        <begin position="19"/>
        <end position="183"/>
    </location>
</feature>
<protein>
    <submittedName>
        <fullName evidence="2">Uncharacterized protein</fullName>
    </submittedName>
</protein>
<reference evidence="2" key="1">
    <citation type="submission" date="2022-10" db="EMBL/GenBank/DDBJ databases">
        <authorList>
            <person name="Koch H."/>
        </authorList>
    </citation>
    <scope>NUCLEOTIDE SEQUENCE</scope>
    <source>
        <strain evidence="2">DNF</strain>
    </source>
</reference>
<gene>
    <name evidence="2" type="ORF">DNFV4_00588</name>
</gene>
<accession>A0AA86MW85</accession>
<evidence type="ECO:0000256" key="1">
    <source>
        <dbReference type="SAM" id="SignalP"/>
    </source>
</evidence>
<dbReference type="KEGG" id="nti:DNFV4_00588"/>
<dbReference type="EMBL" id="OX365700">
    <property type="protein sequence ID" value="CAI4030163.1"/>
    <property type="molecule type" value="Genomic_DNA"/>
</dbReference>
<sequence length="183" mass="19887">MRQPGSCAGILWSRRAIAMVAAVTSLIGPPAGAGADNPLSSSPDAILLAVEREGAQAVVARLTSDPHEWKHVLQQIEEGRTPWLKVGRALQPGTGVGTRHPLEVALLSALPNNPDQVLRWIGQGVALEDVCSVPRAEWDRAQVRDYLARAKKSLKKPLPADIDPIRVRCLRQLDKVTARIQRP</sequence>
<proteinExistence type="predicted"/>
<evidence type="ECO:0000313" key="3">
    <source>
        <dbReference type="Proteomes" id="UP001179121"/>
    </source>
</evidence>
<keyword evidence="3" id="KW-1185">Reference proteome</keyword>
<dbReference type="AlphaFoldDB" id="A0AA86MW85"/>
<dbReference type="Proteomes" id="UP001179121">
    <property type="component" value="Chromosome"/>
</dbReference>